<evidence type="ECO:0000256" key="4">
    <source>
        <dbReference type="ARBA" id="ARBA00023015"/>
    </source>
</evidence>
<gene>
    <name evidence="9" type="primary">MED16</name>
    <name evidence="11" type="ORF">Cantr_02180</name>
</gene>
<comment type="similarity">
    <text evidence="2 9">Belongs to the Mediator complex subunit 16 family.</text>
</comment>
<comment type="function">
    <text evidence="9">Component of the Mediator complex, a coactivator involved in the regulated transcription of nearly all RNA polymerase II-dependent genes. Mediator functions as a bridge to convey information from gene-specific regulatory proteins to the basal RNA polymerase II transcription machinery. Mediator is recruited to promoters by direct interactions with regulatory proteins and serves as a scaffold for the assembly of a functional preinitiation complex with RNA polymerase II and the general transcription factors.</text>
</comment>
<dbReference type="PANTHER" id="PTHR13224:SF6">
    <property type="entry name" value="MEDIATOR OF RNA POLYMERASE II TRANSCRIPTION SUBUNIT 16"/>
    <property type="match status" value="1"/>
</dbReference>
<comment type="subcellular location">
    <subcellularLocation>
        <location evidence="1 9">Nucleus</location>
    </subcellularLocation>
</comment>
<protein>
    <recommendedName>
        <fullName evidence="3 9">Mediator of RNA polymerase II transcription subunit 16</fullName>
    </recommendedName>
    <alternativeName>
        <fullName evidence="8 9">Mediator complex subunit 16</fullName>
    </alternativeName>
</protein>
<keyword evidence="12" id="KW-1185">Reference proteome</keyword>
<evidence type="ECO:0000313" key="11">
    <source>
        <dbReference type="EMBL" id="RCK66461.1"/>
    </source>
</evidence>
<keyword evidence="5 9" id="KW-0010">Activator</keyword>
<dbReference type="PANTHER" id="PTHR13224">
    <property type="entry name" value="THYROID HORMONE RECEPTOR-ASSOCIATED PROTEIN-RELATED"/>
    <property type="match status" value="1"/>
</dbReference>
<reference evidence="11 12" key="1">
    <citation type="submission" date="2018-06" db="EMBL/GenBank/DDBJ databases">
        <title>Whole genome sequencing of Candida tropicalis (genome annotated by CSBL at Korea University).</title>
        <authorList>
            <person name="Ahn J."/>
        </authorList>
    </citation>
    <scope>NUCLEOTIDE SEQUENCE [LARGE SCALE GENOMIC DNA]</scope>
    <source>
        <strain evidence="11 12">ATCC 20962</strain>
    </source>
</reference>
<evidence type="ECO:0000256" key="8">
    <source>
        <dbReference type="ARBA" id="ARBA00032015"/>
    </source>
</evidence>
<name>A0A367YN73_9ASCO</name>
<dbReference type="STRING" id="5486.A0A367YN73"/>
<dbReference type="Proteomes" id="UP000253472">
    <property type="component" value="Unassembled WGS sequence"/>
</dbReference>
<sequence>MLLTFLENVNGVTWQLSQALAHQRQGRQQRELPPQLSLVSWSTLSTDLAISDIYGNFYILLAGWLNIEKTQVWNKPATRVNLDTPSNDGNSFIYAYGVNQHQAHGVCHPIPTKQAVLVLRKNGQLML</sequence>
<evidence type="ECO:0000256" key="2">
    <source>
        <dbReference type="ARBA" id="ARBA00006543"/>
    </source>
</evidence>
<organism evidence="11 12">
    <name type="scientific">Candida viswanathii</name>
    <dbReference type="NCBI Taxonomy" id="5486"/>
    <lineage>
        <taxon>Eukaryota</taxon>
        <taxon>Fungi</taxon>
        <taxon>Dikarya</taxon>
        <taxon>Ascomycota</taxon>
        <taxon>Saccharomycotina</taxon>
        <taxon>Pichiomycetes</taxon>
        <taxon>Debaryomycetaceae</taxon>
        <taxon>Candida/Lodderomyces clade</taxon>
        <taxon>Candida</taxon>
    </lineage>
</organism>
<keyword evidence="6 9" id="KW-0804">Transcription</keyword>
<dbReference type="GO" id="GO:0016592">
    <property type="term" value="C:mediator complex"/>
    <property type="evidence" value="ECO:0007669"/>
    <property type="project" value="InterPro"/>
</dbReference>
<evidence type="ECO:0000313" key="12">
    <source>
        <dbReference type="Proteomes" id="UP000253472"/>
    </source>
</evidence>
<evidence type="ECO:0000256" key="7">
    <source>
        <dbReference type="ARBA" id="ARBA00023242"/>
    </source>
</evidence>
<keyword evidence="7 9" id="KW-0539">Nucleus</keyword>
<evidence type="ECO:0000256" key="1">
    <source>
        <dbReference type="ARBA" id="ARBA00004123"/>
    </source>
</evidence>
<evidence type="ECO:0000256" key="3">
    <source>
        <dbReference type="ARBA" id="ARBA00019614"/>
    </source>
</evidence>
<dbReference type="OrthoDB" id="4139168at2759"/>
<proteinExistence type="inferred from homology"/>
<evidence type="ECO:0000256" key="6">
    <source>
        <dbReference type="ARBA" id="ARBA00023163"/>
    </source>
</evidence>
<dbReference type="InterPro" id="IPR021665">
    <property type="entry name" value="Mediator_Med16_N"/>
</dbReference>
<comment type="subunit">
    <text evidence="9">Component of the Mediator complex.</text>
</comment>
<evidence type="ECO:0000259" key="10">
    <source>
        <dbReference type="Pfam" id="PF11635"/>
    </source>
</evidence>
<keyword evidence="4 9" id="KW-0805">Transcription regulation</keyword>
<dbReference type="EMBL" id="QLNQ01000014">
    <property type="protein sequence ID" value="RCK66461.1"/>
    <property type="molecule type" value="Genomic_DNA"/>
</dbReference>
<dbReference type="InterPro" id="IPR048338">
    <property type="entry name" value="Mediator_Med16"/>
</dbReference>
<dbReference type="GO" id="GO:0045893">
    <property type="term" value="P:positive regulation of DNA-templated transcription"/>
    <property type="evidence" value="ECO:0007669"/>
    <property type="project" value="TreeGrafter"/>
</dbReference>
<dbReference type="AlphaFoldDB" id="A0A367YN73"/>
<evidence type="ECO:0000256" key="9">
    <source>
        <dbReference type="RuleBase" id="RU364149"/>
    </source>
</evidence>
<accession>A0A367YN73</accession>
<comment type="caution">
    <text evidence="11">The sequence shown here is derived from an EMBL/GenBank/DDBJ whole genome shotgun (WGS) entry which is preliminary data.</text>
</comment>
<evidence type="ECO:0000256" key="5">
    <source>
        <dbReference type="ARBA" id="ARBA00023159"/>
    </source>
</evidence>
<dbReference type="Pfam" id="PF11635">
    <property type="entry name" value="Med16_N"/>
    <property type="match status" value="1"/>
</dbReference>
<feature type="domain" description="Mediator complex subunit Med16 N-terminal" evidence="10">
    <location>
        <begin position="59"/>
        <end position="127"/>
    </location>
</feature>